<organism evidence="7">
    <name type="scientific">Xanthomonas indica</name>
    <dbReference type="NCBI Taxonomy" id="2912242"/>
    <lineage>
        <taxon>Bacteria</taxon>
        <taxon>Pseudomonadati</taxon>
        <taxon>Pseudomonadota</taxon>
        <taxon>Gammaproteobacteria</taxon>
        <taxon>Lysobacterales</taxon>
        <taxon>Lysobacteraceae</taxon>
        <taxon>Xanthomonas</taxon>
    </lineage>
</organism>
<feature type="transmembrane region" description="Helical" evidence="5">
    <location>
        <begin position="418"/>
        <end position="434"/>
    </location>
</feature>
<reference evidence="6 8" key="1">
    <citation type="journal article" date="2022" name="Curr. Microbiol.">
        <title>Xanthomonas indica sp. nov., a Novel Member of Non-Pathogenic Xanthomonas Community from Healthy Rice Seeds.</title>
        <authorList>
            <person name="Rana R."/>
            <person name="Madhavan V.N."/>
            <person name="Saroha T."/>
            <person name="Bansal K."/>
            <person name="Kaur A."/>
            <person name="Sonti R.V."/>
            <person name="Patel H.K."/>
            <person name="Patil P.B."/>
        </authorList>
    </citation>
    <scope>NUCLEOTIDE SEQUENCE [LARGE SCALE GENOMIC DNA]</scope>
    <source>
        <strain evidence="6 8">PPL560</strain>
    </source>
</reference>
<evidence type="ECO:0000313" key="7">
    <source>
        <dbReference type="EMBL" id="XCI79622.1"/>
    </source>
</evidence>
<keyword evidence="3 5" id="KW-1133">Transmembrane helix</keyword>
<feature type="transmembrane region" description="Helical" evidence="5">
    <location>
        <begin position="131"/>
        <end position="149"/>
    </location>
</feature>
<feature type="transmembrane region" description="Helical" evidence="5">
    <location>
        <begin position="494"/>
        <end position="514"/>
    </location>
</feature>
<evidence type="ECO:0000256" key="4">
    <source>
        <dbReference type="ARBA" id="ARBA00023136"/>
    </source>
</evidence>
<evidence type="ECO:0000313" key="8">
    <source>
        <dbReference type="Proteomes" id="UP001430647"/>
    </source>
</evidence>
<dbReference type="EMBL" id="JAKJPQ010000014">
    <property type="protein sequence ID" value="MCI2262998.1"/>
    <property type="molecule type" value="Genomic_DNA"/>
</dbReference>
<feature type="transmembrane region" description="Helical" evidence="5">
    <location>
        <begin position="446"/>
        <end position="465"/>
    </location>
</feature>
<protein>
    <submittedName>
        <fullName evidence="7">FUSC family protein</fullName>
    </submittedName>
</protein>
<evidence type="ECO:0000256" key="1">
    <source>
        <dbReference type="ARBA" id="ARBA00004141"/>
    </source>
</evidence>
<feature type="transmembrane region" description="Helical" evidence="5">
    <location>
        <begin position="471"/>
        <end position="489"/>
    </location>
</feature>
<feature type="transmembrane region" description="Helical" evidence="5">
    <location>
        <begin position="81"/>
        <end position="101"/>
    </location>
</feature>
<feature type="transmembrane region" description="Helical" evidence="5">
    <location>
        <begin position="526"/>
        <end position="547"/>
    </location>
</feature>
<dbReference type="Proteomes" id="UP001430647">
    <property type="component" value="Unassembled WGS sequence"/>
</dbReference>
<keyword evidence="4 5" id="KW-0472">Membrane</keyword>
<feature type="transmembrane region" description="Helical" evidence="5">
    <location>
        <begin position="155"/>
        <end position="181"/>
    </location>
</feature>
<keyword evidence="2 5" id="KW-0812">Transmembrane</keyword>
<dbReference type="AlphaFoldDB" id="A0AAU8I2J9"/>
<sequence length="724" mass="77652">MSAPQPNAAVAAEAAPGLRTLLADALRGEGDAWLFVLRTLLSIYLAGWIALRLDLASPMTAMITVVVVMHRQTGMVFAKGFYRILGTLIGSVAALTMVALFPQEPVLFVLVLSLWIGACTGGALLYRNFKAYAFVLSGYTVALIALPAVNQPQNVFNLVVARVTEVVLGLLVTGIVSDVVFPSRLRQTLRDTVRRASDGFLDFVRDATGGKLPREAMEQAHLRFVRDAVTIEDLRSSVVFEDPEARARSGRLRLLNQRFMAVSTSFQALHHYINRLLRSGDANVAEALIGLYRPLKAALSDRGGREGAAATARKLAACRDALATRAAEARAPLAVRQHEAFDTGVSLLRRFFTDLHDYVATEATLVAPQQWRTPQDGSGDTAVFVRGNDYAAAALTALRSALLVATMCWLWIQAGWISGATAVFQAVALSAILSSSANAPAAARSLFNGFVFGIVLGVICQLLVLPQMDGYGLFVAGTLPFLLVTLYLASKPALYGFATGANLAFVSILAVQPTPSFNAAATFNSVVPLLLGTLAVSATFVFVPPVIGTRWQRRRLLERLRRQTTLAARAPLPGLALRLESVNRDLFQQIVAHTPPGSDELRDLLGWALSVHETGRTLVELRRDAAEGTLSPALATAVNDAVQALADLYLDPGPQRHRQALQRVEAALAASQVEGAVPLRWKPTREHLLLLRGALLDADSVLAALADTPAPTTTTPGADDAAAR</sequence>
<proteinExistence type="predicted"/>
<gene>
    <name evidence="6" type="ORF">L3V74_15780</name>
    <name evidence="7" type="ORF">Q7W82_15225</name>
</gene>
<dbReference type="RefSeq" id="WP_242160770.1">
    <property type="nucleotide sequence ID" value="NZ_CP131914.1"/>
</dbReference>
<dbReference type="PANTHER" id="PTHR31086">
    <property type="entry name" value="ALUMINUM-ACTIVATED MALATE TRANSPORTER 10"/>
    <property type="match status" value="1"/>
</dbReference>
<evidence type="ECO:0000256" key="2">
    <source>
        <dbReference type="ARBA" id="ARBA00022692"/>
    </source>
</evidence>
<dbReference type="GO" id="GO:0022857">
    <property type="term" value="F:transmembrane transporter activity"/>
    <property type="evidence" value="ECO:0007669"/>
    <property type="project" value="InterPro"/>
</dbReference>
<accession>A0AAU8I2J9</accession>
<name>A0AAU8I2J9_9XANT</name>
<dbReference type="GO" id="GO:0005886">
    <property type="term" value="C:plasma membrane"/>
    <property type="evidence" value="ECO:0007669"/>
    <property type="project" value="InterPro"/>
</dbReference>
<dbReference type="InterPro" id="IPR006726">
    <property type="entry name" value="PHBA_efflux_AaeB/fusaric-R"/>
</dbReference>
<feature type="transmembrane region" description="Helical" evidence="5">
    <location>
        <begin position="107"/>
        <end position="126"/>
    </location>
</feature>
<evidence type="ECO:0000256" key="5">
    <source>
        <dbReference type="SAM" id="Phobius"/>
    </source>
</evidence>
<dbReference type="EMBL" id="CP131914">
    <property type="protein sequence ID" value="XCI79622.1"/>
    <property type="molecule type" value="Genomic_DNA"/>
</dbReference>
<keyword evidence="8" id="KW-1185">Reference proteome</keyword>
<evidence type="ECO:0000313" key="6">
    <source>
        <dbReference type="EMBL" id="MCI2262998.1"/>
    </source>
</evidence>
<evidence type="ECO:0000256" key="3">
    <source>
        <dbReference type="ARBA" id="ARBA00022989"/>
    </source>
</evidence>
<comment type="subcellular location">
    <subcellularLocation>
        <location evidence="1">Membrane</location>
        <topology evidence="1">Multi-pass membrane protein</topology>
    </subcellularLocation>
</comment>
<dbReference type="Pfam" id="PF04632">
    <property type="entry name" value="FUSC"/>
    <property type="match status" value="1"/>
</dbReference>
<feature type="transmembrane region" description="Helical" evidence="5">
    <location>
        <begin position="390"/>
        <end position="412"/>
    </location>
</feature>
<reference evidence="6" key="2">
    <citation type="submission" date="2022-01" db="EMBL/GenBank/DDBJ databases">
        <authorList>
            <person name="Rana R."/>
            <person name="Patil P.B."/>
        </authorList>
    </citation>
    <scope>NUCLEOTIDE SEQUENCE</scope>
    <source>
        <strain evidence="6">PPL560</strain>
    </source>
</reference>
<feature type="transmembrane region" description="Helical" evidence="5">
    <location>
        <begin position="43"/>
        <end position="69"/>
    </location>
</feature>
<reference evidence="7" key="3">
    <citation type="submission" date="2023-08" db="EMBL/GenBank/DDBJ databases">
        <title>Complete genome sequence of Xanthomonas indica.</title>
        <authorList>
            <person name="Patil P.B."/>
            <person name="Rana R."/>
        </authorList>
    </citation>
    <scope>NUCLEOTIDE SEQUENCE</scope>
    <source>
        <strain evidence="7">PPL560</strain>
    </source>
</reference>
<dbReference type="KEGG" id="xin:Q7W82_15225"/>